<dbReference type="EMBL" id="ML987190">
    <property type="protein sequence ID" value="KAF2254151.1"/>
    <property type="molecule type" value="Genomic_DNA"/>
</dbReference>
<keyword evidence="2" id="KW-1185">Reference proteome</keyword>
<dbReference type="AlphaFoldDB" id="A0A6A6IUC4"/>
<proteinExistence type="predicted"/>
<reference evidence="1" key="1">
    <citation type="journal article" date="2020" name="Stud. Mycol.">
        <title>101 Dothideomycetes genomes: a test case for predicting lifestyles and emergence of pathogens.</title>
        <authorList>
            <person name="Haridas S."/>
            <person name="Albert R."/>
            <person name="Binder M."/>
            <person name="Bloem J."/>
            <person name="Labutti K."/>
            <person name="Salamov A."/>
            <person name="Andreopoulos B."/>
            <person name="Baker S."/>
            <person name="Barry K."/>
            <person name="Bills G."/>
            <person name="Bluhm B."/>
            <person name="Cannon C."/>
            <person name="Castanera R."/>
            <person name="Culley D."/>
            <person name="Daum C."/>
            <person name="Ezra D."/>
            <person name="Gonzalez J."/>
            <person name="Henrissat B."/>
            <person name="Kuo A."/>
            <person name="Liang C."/>
            <person name="Lipzen A."/>
            <person name="Lutzoni F."/>
            <person name="Magnuson J."/>
            <person name="Mondo S."/>
            <person name="Nolan M."/>
            <person name="Ohm R."/>
            <person name="Pangilinan J."/>
            <person name="Park H.-J."/>
            <person name="Ramirez L."/>
            <person name="Alfaro M."/>
            <person name="Sun H."/>
            <person name="Tritt A."/>
            <person name="Yoshinaga Y."/>
            <person name="Zwiers L.-H."/>
            <person name="Turgeon B."/>
            <person name="Goodwin S."/>
            <person name="Spatafora J."/>
            <person name="Crous P."/>
            <person name="Grigoriev I."/>
        </authorList>
    </citation>
    <scope>NUCLEOTIDE SEQUENCE</scope>
    <source>
        <strain evidence="1">CBS 122368</strain>
    </source>
</reference>
<evidence type="ECO:0000313" key="2">
    <source>
        <dbReference type="Proteomes" id="UP000800094"/>
    </source>
</evidence>
<dbReference type="RefSeq" id="XP_033689155.1">
    <property type="nucleotide sequence ID" value="XM_033819709.1"/>
</dbReference>
<sequence>MCGGHTRRVIYATGAEAEELMVNNPRFAAGDRVVGVNQKERHDARQLFLLLGTDEG</sequence>
<name>A0A6A6IUC4_9PLEO</name>
<accession>A0A6A6IUC4</accession>
<gene>
    <name evidence="1" type="ORF">BU26DRAFT_134398</name>
</gene>
<dbReference type="Proteomes" id="UP000800094">
    <property type="component" value="Unassembled WGS sequence"/>
</dbReference>
<protein>
    <submittedName>
        <fullName evidence="1">Uncharacterized protein</fullName>
    </submittedName>
</protein>
<evidence type="ECO:0000313" key="1">
    <source>
        <dbReference type="EMBL" id="KAF2254151.1"/>
    </source>
</evidence>
<dbReference type="GeneID" id="54573039"/>
<organism evidence="1 2">
    <name type="scientific">Trematosphaeria pertusa</name>
    <dbReference type="NCBI Taxonomy" id="390896"/>
    <lineage>
        <taxon>Eukaryota</taxon>
        <taxon>Fungi</taxon>
        <taxon>Dikarya</taxon>
        <taxon>Ascomycota</taxon>
        <taxon>Pezizomycotina</taxon>
        <taxon>Dothideomycetes</taxon>
        <taxon>Pleosporomycetidae</taxon>
        <taxon>Pleosporales</taxon>
        <taxon>Massarineae</taxon>
        <taxon>Trematosphaeriaceae</taxon>
        <taxon>Trematosphaeria</taxon>
    </lineage>
</organism>